<proteinExistence type="predicted"/>
<name>A0A327KJ39_9BRAD</name>
<gene>
    <name evidence="2" type="ORF">CH338_12440</name>
</gene>
<dbReference type="Proteomes" id="UP000248863">
    <property type="component" value="Unassembled WGS sequence"/>
</dbReference>
<feature type="region of interest" description="Disordered" evidence="1">
    <location>
        <begin position="1"/>
        <end position="24"/>
    </location>
</feature>
<accession>A0A327KJ39</accession>
<reference evidence="2 3" key="1">
    <citation type="submission" date="2017-07" db="EMBL/GenBank/DDBJ databases">
        <title>Draft Genome Sequences of Select Purple Nonsulfur Bacteria.</title>
        <authorList>
            <person name="Lasarre B."/>
            <person name="Mckinlay J.B."/>
        </authorList>
    </citation>
    <scope>NUCLEOTIDE SEQUENCE [LARGE SCALE GENOMIC DNA]</scope>
    <source>
        <strain evidence="2 3">DSM 11907</strain>
    </source>
</reference>
<evidence type="ECO:0000313" key="2">
    <source>
        <dbReference type="EMBL" id="RAI38507.1"/>
    </source>
</evidence>
<evidence type="ECO:0000256" key="1">
    <source>
        <dbReference type="SAM" id="MobiDB-lite"/>
    </source>
</evidence>
<evidence type="ECO:0000313" key="3">
    <source>
        <dbReference type="Proteomes" id="UP000248863"/>
    </source>
</evidence>
<dbReference type="EMBL" id="NPEU01000122">
    <property type="protein sequence ID" value="RAI38507.1"/>
    <property type="molecule type" value="Genomic_DNA"/>
</dbReference>
<keyword evidence="3" id="KW-1185">Reference proteome</keyword>
<dbReference type="AlphaFoldDB" id="A0A327KJ39"/>
<feature type="region of interest" description="Disordered" evidence="1">
    <location>
        <begin position="93"/>
        <end position="114"/>
    </location>
</feature>
<comment type="caution">
    <text evidence="2">The sequence shown here is derived from an EMBL/GenBank/DDBJ whole genome shotgun (WGS) entry which is preliminary data.</text>
</comment>
<sequence length="114" mass="12193">MKTSAPEVDAHQAGSGRRGRRSCADPRRNGWFARFAAFDVPASSRTTRERLGCQPTGPGLVDDLRQPGLFRALTHGPIRACGTVSSGPAISTVTWEGPVSRPSARCQATDQRTS</sequence>
<protein>
    <submittedName>
        <fullName evidence="2">Uncharacterized protein</fullName>
    </submittedName>
</protein>
<organism evidence="2 3">
    <name type="scientific">Rhodoplanes elegans</name>
    <dbReference type="NCBI Taxonomy" id="29408"/>
    <lineage>
        <taxon>Bacteria</taxon>
        <taxon>Pseudomonadati</taxon>
        <taxon>Pseudomonadota</taxon>
        <taxon>Alphaproteobacteria</taxon>
        <taxon>Hyphomicrobiales</taxon>
        <taxon>Nitrobacteraceae</taxon>
        <taxon>Rhodoplanes</taxon>
    </lineage>
</organism>